<dbReference type="EMBL" id="KV417544">
    <property type="protein sequence ID" value="KZP21835.1"/>
    <property type="molecule type" value="Genomic_DNA"/>
</dbReference>
<keyword evidence="2" id="KW-1185">Reference proteome</keyword>
<evidence type="ECO:0000313" key="2">
    <source>
        <dbReference type="Proteomes" id="UP000076532"/>
    </source>
</evidence>
<organism evidence="1 2">
    <name type="scientific">Athelia psychrophila</name>
    <dbReference type="NCBI Taxonomy" id="1759441"/>
    <lineage>
        <taxon>Eukaryota</taxon>
        <taxon>Fungi</taxon>
        <taxon>Dikarya</taxon>
        <taxon>Basidiomycota</taxon>
        <taxon>Agaricomycotina</taxon>
        <taxon>Agaricomycetes</taxon>
        <taxon>Agaricomycetidae</taxon>
        <taxon>Atheliales</taxon>
        <taxon>Atheliaceae</taxon>
        <taxon>Athelia</taxon>
    </lineage>
</organism>
<dbReference type="OrthoDB" id="3262464at2759"/>
<reference evidence="1 2" key="1">
    <citation type="journal article" date="2016" name="Mol. Biol. Evol.">
        <title>Comparative Genomics of Early-Diverging Mushroom-Forming Fungi Provides Insights into the Origins of Lignocellulose Decay Capabilities.</title>
        <authorList>
            <person name="Nagy L.G."/>
            <person name="Riley R."/>
            <person name="Tritt A."/>
            <person name="Adam C."/>
            <person name="Daum C."/>
            <person name="Floudas D."/>
            <person name="Sun H."/>
            <person name="Yadav J.S."/>
            <person name="Pangilinan J."/>
            <person name="Larsson K.H."/>
            <person name="Matsuura K."/>
            <person name="Barry K."/>
            <person name="Labutti K."/>
            <person name="Kuo R."/>
            <person name="Ohm R.A."/>
            <person name="Bhattacharya S.S."/>
            <person name="Shirouzu T."/>
            <person name="Yoshinaga Y."/>
            <person name="Martin F.M."/>
            <person name="Grigoriev I.V."/>
            <person name="Hibbett D.S."/>
        </authorList>
    </citation>
    <scope>NUCLEOTIDE SEQUENCE [LARGE SCALE GENOMIC DNA]</scope>
    <source>
        <strain evidence="1 2">CBS 109695</strain>
    </source>
</reference>
<name>A0A166KEW5_9AGAM</name>
<protein>
    <submittedName>
        <fullName evidence="1">Uncharacterized protein</fullName>
    </submittedName>
</protein>
<sequence>MEALQMLKFSITRGRRLDFTAGSSRKDELLEMETCANIETSVPDNVGLFIQALYATDDS</sequence>
<proteinExistence type="predicted"/>
<gene>
    <name evidence="1" type="ORF">FIBSPDRAFT_739983</name>
</gene>
<accession>A0A166KEW5</accession>
<dbReference type="Proteomes" id="UP000076532">
    <property type="component" value="Unassembled WGS sequence"/>
</dbReference>
<dbReference type="AlphaFoldDB" id="A0A166KEW5"/>
<evidence type="ECO:0000313" key="1">
    <source>
        <dbReference type="EMBL" id="KZP21835.1"/>
    </source>
</evidence>